<proteinExistence type="predicted"/>
<protein>
    <submittedName>
        <fullName evidence="2">DUF222 domain-containing protein</fullName>
    </submittedName>
</protein>
<evidence type="ECO:0000259" key="1">
    <source>
        <dbReference type="Pfam" id="PF02720"/>
    </source>
</evidence>
<sequence length="395" mass="43173">MNSREAWQLDGEDLKSEVLDLVRARHELQSRMVLLIVEMFSREVLGGKGFRAIAQWLHGSTNLEIGECSLLVGLARLLMLEPVVADAFHRGDTDALKARQVASFCQHPPKNMTLAEVDKARGILLGLASKNIADCDAVRAAIRRIEKQYGKREDGVPVGEDSERNEFYASKGLYGRVTVKGDLDAVNGARLITLLSSLSAPTPEKDGVKDTRTPALRRADGFCELLRRYERAGLGPIEGGVKPHITVTASAKDITDLQALKDLLPSTEELGFAWTDWVGPISIDTARMLACDCTVTRILLDENGVPLDCGKEARTATVPQRRALAVRDGGCAFPGCGTPSGWCDAHHISLERWWPNRSRQPDLVVRSSPPDTAPHRVACRDRPGSEVGVLSADVR</sequence>
<gene>
    <name evidence="2" type="ORF">QIE55_00790</name>
</gene>
<reference evidence="2" key="1">
    <citation type="submission" date="2023-08" db="EMBL/GenBank/DDBJ databases">
        <title>Isolation and Characterization of Rhodococcus erythropolis MGMM8.</title>
        <authorList>
            <person name="Diabankana R.G.C."/>
            <person name="Afordoanyi D.M."/>
            <person name="Validov S.Z."/>
        </authorList>
    </citation>
    <scope>NUCLEOTIDE SEQUENCE</scope>
    <source>
        <strain evidence="2">MGMM8</strain>
    </source>
</reference>
<organism evidence="2 3">
    <name type="scientific">Rhodococcus erythropolis</name>
    <name type="common">Arthrobacter picolinophilus</name>
    <dbReference type="NCBI Taxonomy" id="1833"/>
    <lineage>
        <taxon>Bacteria</taxon>
        <taxon>Bacillati</taxon>
        <taxon>Actinomycetota</taxon>
        <taxon>Actinomycetes</taxon>
        <taxon>Mycobacteriales</taxon>
        <taxon>Nocardiaceae</taxon>
        <taxon>Rhodococcus</taxon>
        <taxon>Rhodococcus erythropolis group</taxon>
    </lineage>
</organism>
<name>A0AAX3V4V9_RHOER</name>
<dbReference type="EMBL" id="CP124545">
    <property type="protein sequence ID" value="WGV49807.2"/>
    <property type="molecule type" value="Genomic_DNA"/>
</dbReference>
<dbReference type="CDD" id="cd00085">
    <property type="entry name" value="HNHc"/>
    <property type="match status" value="1"/>
</dbReference>
<dbReference type="InterPro" id="IPR003615">
    <property type="entry name" value="HNH_nuc"/>
</dbReference>
<dbReference type="Pfam" id="PF02720">
    <property type="entry name" value="DUF222"/>
    <property type="match status" value="1"/>
</dbReference>
<accession>A0AAX3V4V9</accession>
<evidence type="ECO:0000313" key="2">
    <source>
        <dbReference type="EMBL" id="WGV49807.2"/>
    </source>
</evidence>
<dbReference type="Proteomes" id="UP001230933">
    <property type="component" value="Chromosome"/>
</dbReference>
<dbReference type="AlphaFoldDB" id="A0AAX3V4V9"/>
<evidence type="ECO:0000313" key="3">
    <source>
        <dbReference type="Proteomes" id="UP001230933"/>
    </source>
</evidence>
<feature type="domain" description="DUF222" evidence="1">
    <location>
        <begin position="20"/>
        <end position="328"/>
    </location>
</feature>
<dbReference type="InterPro" id="IPR003870">
    <property type="entry name" value="DUF222"/>
</dbReference>